<dbReference type="Proteomes" id="UP000267517">
    <property type="component" value="Chromosome II"/>
</dbReference>
<dbReference type="GO" id="GO:0016740">
    <property type="term" value="F:transferase activity"/>
    <property type="evidence" value="ECO:0007669"/>
    <property type="project" value="UniProtKB-KW"/>
</dbReference>
<name>A0A250KJ19_9BACT</name>
<evidence type="ECO:0000313" key="1">
    <source>
        <dbReference type="EMBL" id="BBA29904.1"/>
    </source>
</evidence>
<dbReference type="Gene3D" id="3.40.50.2000">
    <property type="entry name" value="Glycogen Phosphorylase B"/>
    <property type="match status" value="1"/>
</dbReference>
<protein>
    <submittedName>
        <fullName evidence="1">Glycosyl transferase family 1</fullName>
    </submittedName>
</protein>
<evidence type="ECO:0000313" key="2">
    <source>
        <dbReference type="Proteomes" id="UP000267517"/>
    </source>
</evidence>
<organism evidence="1 2">
    <name type="scientific">Prevotella melaninogenica</name>
    <dbReference type="NCBI Taxonomy" id="28132"/>
    <lineage>
        <taxon>Bacteria</taxon>
        <taxon>Pseudomonadati</taxon>
        <taxon>Bacteroidota</taxon>
        <taxon>Bacteroidia</taxon>
        <taxon>Bacteroidales</taxon>
        <taxon>Prevotellaceae</taxon>
        <taxon>Prevotella</taxon>
    </lineage>
</organism>
<dbReference type="AlphaFoldDB" id="A0A250KJ19"/>
<dbReference type="EMBL" id="AP018050">
    <property type="protein sequence ID" value="BBA29904.1"/>
    <property type="molecule type" value="Genomic_DNA"/>
</dbReference>
<dbReference type="SUPFAM" id="SSF53756">
    <property type="entry name" value="UDP-Glycosyltransferase/glycogen phosphorylase"/>
    <property type="match status" value="1"/>
</dbReference>
<sequence length="380" mass="43979">MSTRSKYKGHMKILLLGEYSNVHNTLAQGLRELGHTVTVVSNGDFWKNYPRDIDVSRRPGKMGGVLLMAKIYALLPRLRGYDIVQFINPMFFELKAERLFSLFHYLKKHNKKIVLCGFGMDYYWVNTCSTTMPLRYSDFNIGKDLRQNKEAVIEREDWIGTEKERLNRLMAEQCDGIVTGLYEYWRCYEPYFPTKTTFIPFPIVVGEPPIIADETPEKLNLFIGISKNRSVYKGTDIMLRAAETVKEQYPDRLNLKVVTGLPFDEYVRTMLGSDAIMDQLYSYTPSMNPLEAMAHGIICIGGGEPENYEIINETTLRPIINVLPTYESCVAELTRLVNNLSFIPQLRRDSYAYVSKHHDYIKVARLYEEFYRGLLGKKDD</sequence>
<gene>
    <name evidence="1" type="primary">wbsE</name>
    <name evidence="1" type="ORF">PMEL_200431</name>
</gene>
<proteinExistence type="predicted"/>
<accession>A0A250KJ19</accession>
<keyword evidence="1" id="KW-0808">Transferase</keyword>
<reference evidence="1 2" key="1">
    <citation type="submission" date="2017-05" db="EMBL/GenBank/DDBJ databases">
        <title>whole genome sequence of Prevotella melaninogenica GAI 07411.</title>
        <authorList>
            <person name="Kondo Y."/>
            <person name="Hoshino T."/>
        </authorList>
    </citation>
    <scope>NUCLEOTIDE SEQUENCE [LARGE SCALE GENOMIC DNA]</scope>
    <source>
        <strain evidence="1 2">GAI 07411</strain>
    </source>
</reference>